<dbReference type="SUPFAM" id="SSF55257">
    <property type="entry name" value="RBP11-like subunits of RNA polymerase"/>
    <property type="match status" value="1"/>
</dbReference>
<evidence type="ECO:0000256" key="3">
    <source>
        <dbReference type="ARBA" id="ARBA00022478"/>
    </source>
</evidence>
<organism evidence="8 9">
    <name type="scientific">Dendryphion nanum</name>
    <dbReference type="NCBI Taxonomy" id="256645"/>
    <lineage>
        <taxon>Eukaryota</taxon>
        <taxon>Fungi</taxon>
        <taxon>Dikarya</taxon>
        <taxon>Ascomycota</taxon>
        <taxon>Pezizomycotina</taxon>
        <taxon>Dothideomycetes</taxon>
        <taxon>Pleosporomycetidae</taxon>
        <taxon>Pleosporales</taxon>
        <taxon>Torulaceae</taxon>
        <taxon>Dendryphion</taxon>
    </lineage>
</organism>
<dbReference type="GO" id="GO:0005736">
    <property type="term" value="C:RNA polymerase I complex"/>
    <property type="evidence" value="ECO:0007669"/>
    <property type="project" value="TreeGrafter"/>
</dbReference>
<dbReference type="PANTHER" id="PTHR11800:SF13">
    <property type="entry name" value="DNA-DIRECTED RNA POLYMERASES I AND III SUBUNIT RPAC1"/>
    <property type="match status" value="1"/>
</dbReference>
<evidence type="ECO:0000259" key="7">
    <source>
        <dbReference type="SMART" id="SM00662"/>
    </source>
</evidence>
<evidence type="ECO:0000256" key="6">
    <source>
        <dbReference type="ARBA" id="ARBA00025804"/>
    </source>
</evidence>
<keyword evidence="4" id="KW-0804">Transcription</keyword>
<dbReference type="InterPro" id="IPR036603">
    <property type="entry name" value="RBP11-like"/>
</dbReference>
<evidence type="ECO:0000313" key="9">
    <source>
        <dbReference type="Proteomes" id="UP000700596"/>
    </source>
</evidence>
<dbReference type="PROSITE" id="PS00446">
    <property type="entry name" value="RNA_POL_D_30KD"/>
    <property type="match status" value="1"/>
</dbReference>
<comment type="caution">
    <text evidence="8">The sequence shown here is derived from an EMBL/GenBank/DDBJ whole genome shotgun (WGS) entry which is preliminary data.</text>
</comment>
<dbReference type="GO" id="GO:0003677">
    <property type="term" value="F:DNA binding"/>
    <property type="evidence" value="ECO:0007669"/>
    <property type="project" value="InterPro"/>
</dbReference>
<dbReference type="Pfam" id="PF01000">
    <property type="entry name" value="RNA_pol_A_bac"/>
    <property type="match status" value="1"/>
</dbReference>
<dbReference type="Gene3D" id="3.30.1360.10">
    <property type="entry name" value="RNA polymerase, RBP11-like subunit"/>
    <property type="match status" value="1"/>
</dbReference>
<dbReference type="EMBL" id="JAGMWT010000008">
    <property type="protein sequence ID" value="KAH7123963.1"/>
    <property type="molecule type" value="Genomic_DNA"/>
</dbReference>
<comment type="subcellular location">
    <subcellularLocation>
        <location evidence="1">Nucleus</location>
    </subcellularLocation>
</comment>
<proteinExistence type="inferred from homology"/>
<evidence type="ECO:0000256" key="4">
    <source>
        <dbReference type="ARBA" id="ARBA00023163"/>
    </source>
</evidence>
<dbReference type="HAMAP" id="MF_00320">
    <property type="entry name" value="RNApol_arch_Rpo3"/>
    <property type="match status" value="1"/>
</dbReference>
<protein>
    <recommendedName>
        <fullName evidence="2">DNA-directed RNA polymerases I and III subunit RPAC1</fullName>
    </recommendedName>
</protein>
<name>A0A9P9IJ18_9PLEO</name>
<feature type="domain" description="DNA-directed RNA polymerase RpoA/D/Rpb3-type" evidence="7">
    <location>
        <begin position="64"/>
        <end position="371"/>
    </location>
</feature>
<dbReference type="InterPro" id="IPR036643">
    <property type="entry name" value="RNApol_insert_sf"/>
</dbReference>
<dbReference type="InterPro" id="IPR050518">
    <property type="entry name" value="Rpo3/RPB3_RNA_Pol_subunit"/>
</dbReference>
<dbReference type="SUPFAM" id="SSF56553">
    <property type="entry name" value="Insert subdomain of RNA polymerase alpha subunit"/>
    <property type="match status" value="1"/>
</dbReference>
<dbReference type="GO" id="GO:0005666">
    <property type="term" value="C:RNA polymerase III complex"/>
    <property type="evidence" value="ECO:0007669"/>
    <property type="project" value="TreeGrafter"/>
</dbReference>
<dbReference type="AlphaFoldDB" id="A0A9P9IJ18"/>
<dbReference type="Pfam" id="PF01193">
    <property type="entry name" value="RNA_pol_L"/>
    <property type="match status" value="1"/>
</dbReference>
<keyword evidence="3 8" id="KW-0240">DNA-directed RNA polymerase</keyword>
<evidence type="ECO:0000313" key="8">
    <source>
        <dbReference type="EMBL" id="KAH7123963.1"/>
    </source>
</evidence>
<dbReference type="SMART" id="SM00662">
    <property type="entry name" value="RPOLD"/>
    <property type="match status" value="1"/>
</dbReference>
<evidence type="ECO:0000256" key="2">
    <source>
        <dbReference type="ARBA" id="ARBA00022083"/>
    </source>
</evidence>
<dbReference type="InterPro" id="IPR022842">
    <property type="entry name" value="RNAP_Rpo3/Rpb3/RPAC1"/>
</dbReference>
<reference evidence="8" key="1">
    <citation type="journal article" date="2021" name="Nat. Commun.">
        <title>Genetic determinants of endophytism in the Arabidopsis root mycobiome.</title>
        <authorList>
            <person name="Mesny F."/>
            <person name="Miyauchi S."/>
            <person name="Thiergart T."/>
            <person name="Pickel B."/>
            <person name="Atanasova L."/>
            <person name="Karlsson M."/>
            <person name="Huettel B."/>
            <person name="Barry K.W."/>
            <person name="Haridas S."/>
            <person name="Chen C."/>
            <person name="Bauer D."/>
            <person name="Andreopoulos W."/>
            <person name="Pangilinan J."/>
            <person name="LaButti K."/>
            <person name="Riley R."/>
            <person name="Lipzen A."/>
            <person name="Clum A."/>
            <person name="Drula E."/>
            <person name="Henrissat B."/>
            <person name="Kohler A."/>
            <person name="Grigoriev I.V."/>
            <person name="Martin F.M."/>
            <person name="Hacquard S."/>
        </authorList>
    </citation>
    <scope>NUCLEOTIDE SEQUENCE</scope>
    <source>
        <strain evidence="8">MPI-CAGE-CH-0243</strain>
    </source>
</reference>
<accession>A0A9P9IJ18</accession>
<gene>
    <name evidence="8" type="ORF">B0J11DRAFT_559327</name>
</gene>
<dbReference type="Gene3D" id="2.170.120.12">
    <property type="entry name" value="DNA-directed RNA polymerase, insert domain"/>
    <property type="match status" value="1"/>
</dbReference>
<comment type="similarity">
    <text evidence="6">Belongs to the archaeal Rpo3/eukaryotic RPB3 RNA polymerase subunit family.</text>
</comment>
<dbReference type="InterPro" id="IPR001514">
    <property type="entry name" value="DNA-dir_RNA_pol_30-40kDasu_CS"/>
</dbReference>
<evidence type="ECO:0000256" key="5">
    <source>
        <dbReference type="ARBA" id="ARBA00023242"/>
    </source>
</evidence>
<dbReference type="GO" id="GO:0046983">
    <property type="term" value="F:protein dimerization activity"/>
    <property type="evidence" value="ECO:0007669"/>
    <property type="project" value="InterPro"/>
</dbReference>
<keyword evidence="9" id="KW-1185">Reference proteome</keyword>
<dbReference type="GO" id="GO:0006351">
    <property type="term" value="P:DNA-templated transcription"/>
    <property type="evidence" value="ECO:0007669"/>
    <property type="project" value="InterPro"/>
</dbReference>
<dbReference type="FunFam" id="2.170.120.12:FF:000003">
    <property type="entry name" value="Dna-directed rna polymerases i and iii subunit"/>
    <property type="match status" value="1"/>
</dbReference>
<dbReference type="GO" id="GO:0003899">
    <property type="term" value="F:DNA-directed RNA polymerase activity"/>
    <property type="evidence" value="ECO:0007669"/>
    <property type="project" value="InterPro"/>
</dbReference>
<dbReference type="InterPro" id="IPR011262">
    <property type="entry name" value="DNA-dir_RNA_pol_insert"/>
</dbReference>
<sequence>MTQWTEPSAEAVEQRKRLQINAETVANQASTDFPNHWPGENHEWNLEYFKKNFKVQFHDTKPLNSTFSLIGIDTAVANAFRRIIISEIPTLAIEDVFIFQNTSIIQDEVLAHRLGLIPLCADRNGLNWMKWYNKPTDDSQNAPGPSDYNCAIMHLKIKCEWQEGGLQRATQGETDPDKLFVNHSIYAKELSWSPIGKQAEMFAEDQPVRAVTPGILIAKMRPGQEIELMMHAFKGIGQDHAKFSPVGTASYRLLPTIDIIEPILGGDAKKFIRCFPQHVVEVEPVTADAVEKDPRLAGHEGDVYAVVRNPYRDTVSRECLRHAEFKDKVKLGRVRDHFIFNIESTGQWDSDDLFVESVKMLKVKCQRIRRGLDEMQK</sequence>
<dbReference type="PANTHER" id="PTHR11800">
    <property type="entry name" value="DNA-DIRECTED RNA POLYMERASE"/>
    <property type="match status" value="1"/>
</dbReference>
<dbReference type="OrthoDB" id="270173at2759"/>
<dbReference type="GO" id="GO:0055029">
    <property type="term" value="C:nuclear DNA-directed RNA polymerase complex"/>
    <property type="evidence" value="ECO:0007669"/>
    <property type="project" value="UniProtKB-ARBA"/>
</dbReference>
<keyword evidence="5" id="KW-0539">Nucleus</keyword>
<evidence type="ECO:0000256" key="1">
    <source>
        <dbReference type="ARBA" id="ARBA00004123"/>
    </source>
</evidence>
<dbReference type="Proteomes" id="UP000700596">
    <property type="component" value="Unassembled WGS sequence"/>
</dbReference>
<dbReference type="InterPro" id="IPR033901">
    <property type="entry name" value="RNAPI/III_AC40"/>
</dbReference>
<dbReference type="InterPro" id="IPR011263">
    <property type="entry name" value="DNA-dir_RNA_pol_RpoA/D/Rpb3"/>
</dbReference>
<dbReference type="CDD" id="cd07032">
    <property type="entry name" value="RNAP_I_II_AC40"/>
    <property type="match status" value="1"/>
</dbReference>